<dbReference type="EMBL" id="PFWU01000012">
    <property type="protein sequence ID" value="PJA46034.1"/>
    <property type="molecule type" value="Genomic_DNA"/>
</dbReference>
<dbReference type="Gene3D" id="3.90.550.10">
    <property type="entry name" value="Spore Coat Polysaccharide Biosynthesis Protein SpsA, Chain A"/>
    <property type="match status" value="1"/>
</dbReference>
<gene>
    <name evidence="2" type="ORF">CO174_01025</name>
</gene>
<evidence type="ECO:0000313" key="2">
    <source>
        <dbReference type="EMBL" id="PJA46034.1"/>
    </source>
</evidence>
<dbReference type="InterPro" id="IPR001173">
    <property type="entry name" value="Glyco_trans_2-like"/>
</dbReference>
<sequence>MRETISVIIPTYQHGDSIVACLESILRQSRQADEIIVVDDGSTDETKQILSSYLDRIEYLHQENAGAPAARMRGFKSSKGSLLLFCDADIHMHKDLLKELETALRDDPGASWAYCGFRWGWKRFRSRPYDKEALKRNNYIHTTSLIRRESFPGFDHTLKRFQDWDLWLTMSEQGHRGTFVDKELFRVIHQRGRTGMSAWIPSFLFKLPFETKRVREHRAAEQVVREKHRL</sequence>
<accession>A0A2M7XDU0</accession>
<organism evidence="2 3">
    <name type="scientific">Candidatus Uhrbacteria bacterium CG_4_9_14_3_um_filter_50_9</name>
    <dbReference type="NCBI Taxonomy" id="1975035"/>
    <lineage>
        <taxon>Bacteria</taxon>
        <taxon>Candidatus Uhriibacteriota</taxon>
    </lineage>
</organism>
<reference evidence="3" key="1">
    <citation type="submission" date="2017-09" db="EMBL/GenBank/DDBJ databases">
        <title>Depth-based differentiation of microbial function through sediment-hosted aquifers and enrichment of novel symbionts in the deep terrestrial subsurface.</title>
        <authorList>
            <person name="Probst A.J."/>
            <person name="Ladd B."/>
            <person name="Jarett J.K."/>
            <person name="Geller-Mcgrath D.E."/>
            <person name="Sieber C.M.K."/>
            <person name="Emerson J.B."/>
            <person name="Anantharaman K."/>
            <person name="Thomas B.C."/>
            <person name="Malmstrom R."/>
            <person name="Stieglmeier M."/>
            <person name="Klingl A."/>
            <person name="Woyke T."/>
            <person name="Ryan C.M."/>
            <person name="Banfield J.F."/>
        </authorList>
    </citation>
    <scope>NUCLEOTIDE SEQUENCE [LARGE SCALE GENOMIC DNA]</scope>
</reference>
<evidence type="ECO:0000313" key="3">
    <source>
        <dbReference type="Proteomes" id="UP000229385"/>
    </source>
</evidence>
<feature type="domain" description="Glycosyltransferase 2-like" evidence="1">
    <location>
        <begin position="6"/>
        <end position="132"/>
    </location>
</feature>
<dbReference type="CDD" id="cd00761">
    <property type="entry name" value="Glyco_tranf_GTA_type"/>
    <property type="match status" value="1"/>
</dbReference>
<evidence type="ECO:0000259" key="1">
    <source>
        <dbReference type="Pfam" id="PF00535"/>
    </source>
</evidence>
<dbReference type="InterPro" id="IPR029044">
    <property type="entry name" value="Nucleotide-diphossugar_trans"/>
</dbReference>
<dbReference type="SUPFAM" id="SSF53448">
    <property type="entry name" value="Nucleotide-diphospho-sugar transferases"/>
    <property type="match status" value="1"/>
</dbReference>
<name>A0A2M7XDU0_9BACT</name>
<dbReference type="PANTHER" id="PTHR43685:SF2">
    <property type="entry name" value="GLYCOSYLTRANSFERASE 2-LIKE DOMAIN-CONTAINING PROTEIN"/>
    <property type="match status" value="1"/>
</dbReference>
<protein>
    <recommendedName>
        <fullName evidence="1">Glycosyltransferase 2-like domain-containing protein</fullName>
    </recommendedName>
</protein>
<dbReference type="InterPro" id="IPR050834">
    <property type="entry name" value="Glycosyltransf_2"/>
</dbReference>
<dbReference type="AlphaFoldDB" id="A0A2M7XDU0"/>
<dbReference type="Pfam" id="PF00535">
    <property type="entry name" value="Glycos_transf_2"/>
    <property type="match status" value="1"/>
</dbReference>
<dbReference type="Proteomes" id="UP000229385">
    <property type="component" value="Unassembled WGS sequence"/>
</dbReference>
<comment type="caution">
    <text evidence="2">The sequence shown here is derived from an EMBL/GenBank/DDBJ whole genome shotgun (WGS) entry which is preliminary data.</text>
</comment>
<dbReference type="PANTHER" id="PTHR43685">
    <property type="entry name" value="GLYCOSYLTRANSFERASE"/>
    <property type="match status" value="1"/>
</dbReference>
<proteinExistence type="predicted"/>